<dbReference type="Pfam" id="PF03865">
    <property type="entry name" value="ShlB"/>
    <property type="match status" value="1"/>
</dbReference>
<evidence type="ECO:0000259" key="8">
    <source>
        <dbReference type="Pfam" id="PF08479"/>
    </source>
</evidence>
<feature type="signal peptide" evidence="5">
    <location>
        <begin position="1"/>
        <end position="21"/>
    </location>
</feature>
<dbReference type="EMBL" id="FOAJ01000004">
    <property type="protein sequence ID" value="SEL05891.1"/>
    <property type="molecule type" value="Genomic_DNA"/>
</dbReference>
<protein>
    <submittedName>
        <fullName evidence="10">Hemolysin activation/secretion protein</fullName>
    </submittedName>
</protein>
<proteinExistence type="predicted"/>
<dbReference type="Pfam" id="PF08479">
    <property type="entry name" value="POTRA_2"/>
    <property type="match status" value="1"/>
</dbReference>
<dbReference type="Gene3D" id="2.40.160.50">
    <property type="entry name" value="membrane protein fhac: a member of the omp85/tpsb transporter family"/>
    <property type="match status" value="1"/>
</dbReference>
<sequence>MRFALCGSGLIALLSTTNAGAQFAPPPALPSLPSAARPLQDPGQRLLQQQRDRQRNDELQQAPAQISVPESAIPNLPPGADVEALPDVQPMFRIDRIGFAGDAPLSRQQLDEVTRPFVGRTLGRNRINLLLRRLTEAFIAGGFITTRAYLGQQNLASGTLTINIVTGHVAAFTLNGQPLRPRSAQPGRVPPAGGGFLSDDGTAWAFGSSPGDVLRLPDLEQGVDQINRLRRNHAEIQILPGEAPGDSIIAVTNRYGGPFYIDAGLDNYGSSSTGTMRYRASIEADNTIGFQESLALSYVGSENSNALVFSAAVPFGYQTLSYTTALSEYQQSIGNTALLDGRTFSQTLGWNDVLVRSATGRISLDATLTKMRTERSVNGIELSPQDLTVLRVGANGLLRFAAHGDPAAATWDVGVSQGLPWLSASHDGPDLDGSDAHSQFTMGDATLTLQATVGRLGPTSWAYRGRLRGQYSRVALFGNEQLFLGGMDSVRGLASGNGFSLAALVEAGAVGALTAGLTNGITYNSTTGEFGLGNLNQGLDSLPQNVSTLGQLAGIGNIGESLGQVAQAGEVAASNLPGQLAALGAVATIDAGIQTGIEGGSFLDNLTSAGTSSLAAAAAYAIGNAQPDLNEVGYITAHGLLGCAEGAASGTGCESGAIGGATSAFLSPAVIGELDLTGAQPTSVQAAITTAIAMLAGGGLAGALGQNTGGAATAAGNEALNNALEHVHSDGTTGKPGQQSEGEKDVVQLVPPSGGAGNVIDTDEVPTVAKGM</sequence>
<dbReference type="AlphaFoldDB" id="A0A1H7M430"/>
<feature type="domain" description="ShlB POTRA" evidence="9">
    <location>
        <begin position="199"/>
        <end position="240"/>
    </location>
</feature>
<dbReference type="Pfam" id="PF17287">
    <property type="entry name" value="POTRA_3"/>
    <property type="match status" value="1"/>
</dbReference>
<feature type="domain" description="DUF637" evidence="7">
    <location>
        <begin position="508"/>
        <end position="660"/>
    </location>
</feature>
<name>A0A1H7M430_9BURK</name>
<organism evidence="10 11">
    <name type="scientific">Paraburkholderia caballeronis</name>
    <dbReference type="NCBI Taxonomy" id="416943"/>
    <lineage>
        <taxon>Bacteria</taxon>
        <taxon>Pseudomonadati</taxon>
        <taxon>Pseudomonadota</taxon>
        <taxon>Betaproteobacteria</taxon>
        <taxon>Burkholderiales</taxon>
        <taxon>Burkholderiaceae</taxon>
        <taxon>Paraburkholderia</taxon>
    </lineage>
</organism>
<keyword evidence="2" id="KW-0812">Transmembrane</keyword>
<evidence type="ECO:0000259" key="7">
    <source>
        <dbReference type="Pfam" id="PF04830"/>
    </source>
</evidence>
<evidence type="ECO:0000256" key="3">
    <source>
        <dbReference type="ARBA" id="ARBA00023237"/>
    </source>
</evidence>
<evidence type="ECO:0000256" key="4">
    <source>
        <dbReference type="SAM" id="MobiDB-lite"/>
    </source>
</evidence>
<dbReference type="GO" id="GO:0098046">
    <property type="term" value="C:type V protein secretion system complex"/>
    <property type="evidence" value="ECO:0007669"/>
    <property type="project" value="TreeGrafter"/>
</dbReference>
<dbReference type="STRING" id="416943.SAMN05445871_3565"/>
<gene>
    <name evidence="10" type="ORF">SAMN05192542_104611</name>
</gene>
<feature type="region of interest" description="Disordered" evidence="4">
    <location>
        <begin position="50"/>
        <end position="78"/>
    </location>
</feature>
<feature type="domain" description="Haemolysin activator HlyB C-terminal" evidence="6">
    <location>
        <begin position="245"/>
        <end position="494"/>
    </location>
</feature>
<keyword evidence="5" id="KW-0732">Signal</keyword>
<dbReference type="PANTHER" id="PTHR34597:SF3">
    <property type="entry name" value="OUTER MEMBRANE TRANSPORTER CDIB"/>
    <property type="match status" value="1"/>
</dbReference>
<dbReference type="Proteomes" id="UP000199120">
    <property type="component" value="Unassembled WGS sequence"/>
</dbReference>
<dbReference type="Pfam" id="PF04830">
    <property type="entry name" value="DUF637"/>
    <property type="match status" value="1"/>
</dbReference>
<dbReference type="InterPro" id="IPR051544">
    <property type="entry name" value="TPS_OM_transporter"/>
</dbReference>
<dbReference type="InterPro" id="IPR005565">
    <property type="entry name" value="Hemolysn_activator_HlyB_C"/>
</dbReference>
<keyword evidence="3" id="KW-0998">Cell outer membrane</keyword>
<keyword evidence="1" id="KW-1134">Transmembrane beta strand</keyword>
<accession>A0A1H7M430</accession>
<dbReference type="Gene3D" id="3.10.20.310">
    <property type="entry name" value="membrane protein fhac"/>
    <property type="match status" value="1"/>
</dbReference>
<reference evidence="11" key="1">
    <citation type="submission" date="2016-10" db="EMBL/GenBank/DDBJ databases">
        <authorList>
            <person name="Varghese N."/>
            <person name="Submissions S."/>
        </authorList>
    </citation>
    <scope>NUCLEOTIDE SEQUENCE [LARGE SCALE GENOMIC DNA]</scope>
    <source>
        <strain evidence="11">LMG 26416</strain>
    </source>
</reference>
<dbReference type="InterPro" id="IPR006915">
    <property type="entry name" value="DUF637_hemagglutn_put"/>
</dbReference>
<evidence type="ECO:0000256" key="2">
    <source>
        <dbReference type="ARBA" id="ARBA00022692"/>
    </source>
</evidence>
<evidence type="ECO:0000313" key="11">
    <source>
        <dbReference type="Proteomes" id="UP000199120"/>
    </source>
</evidence>
<feature type="domain" description="Polypeptide-transport-associated ShlB-type" evidence="8">
    <location>
        <begin position="92"/>
        <end position="167"/>
    </location>
</feature>
<dbReference type="InterPro" id="IPR035251">
    <property type="entry name" value="ShlB_POTRA"/>
</dbReference>
<dbReference type="PANTHER" id="PTHR34597">
    <property type="entry name" value="SLR1661 PROTEIN"/>
    <property type="match status" value="1"/>
</dbReference>
<evidence type="ECO:0000259" key="6">
    <source>
        <dbReference type="Pfam" id="PF03865"/>
    </source>
</evidence>
<keyword evidence="1" id="KW-0472">Membrane</keyword>
<evidence type="ECO:0000259" key="9">
    <source>
        <dbReference type="Pfam" id="PF17287"/>
    </source>
</evidence>
<feature type="chain" id="PRO_5030029075" evidence="5">
    <location>
        <begin position="22"/>
        <end position="772"/>
    </location>
</feature>
<evidence type="ECO:0000313" key="10">
    <source>
        <dbReference type="EMBL" id="SEL05891.1"/>
    </source>
</evidence>
<keyword evidence="11" id="KW-1185">Reference proteome</keyword>
<evidence type="ECO:0000256" key="1">
    <source>
        <dbReference type="ARBA" id="ARBA00022452"/>
    </source>
</evidence>
<evidence type="ECO:0000256" key="5">
    <source>
        <dbReference type="SAM" id="SignalP"/>
    </source>
</evidence>
<dbReference type="InterPro" id="IPR013686">
    <property type="entry name" value="Polypept-transport_assoc_ShlB"/>
</dbReference>
<dbReference type="GO" id="GO:0046819">
    <property type="term" value="P:protein secretion by the type V secretion system"/>
    <property type="evidence" value="ECO:0007669"/>
    <property type="project" value="TreeGrafter"/>
</dbReference>
<dbReference type="GO" id="GO:0008320">
    <property type="term" value="F:protein transmembrane transporter activity"/>
    <property type="evidence" value="ECO:0007669"/>
    <property type="project" value="TreeGrafter"/>
</dbReference>